<proteinExistence type="predicted"/>
<feature type="domain" description="Methyltransferase" evidence="1">
    <location>
        <begin position="44"/>
        <end position="139"/>
    </location>
</feature>
<dbReference type="Gene3D" id="2.20.25.110">
    <property type="entry name" value="S-adenosyl-L-methionine-dependent methyltransferases"/>
    <property type="match status" value="1"/>
</dbReference>
<dbReference type="GO" id="GO:0032259">
    <property type="term" value="P:methylation"/>
    <property type="evidence" value="ECO:0007669"/>
    <property type="project" value="UniProtKB-KW"/>
</dbReference>
<dbReference type="Pfam" id="PF13649">
    <property type="entry name" value="Methyltransf_25"/>
    <property type="match status" value="1"/>
</dbReference>
<organism evidence="2 3">
    <name type="scientific">Ravibacter arvi</name>
    <dbReference type="NCBI Taxonomy" id="2051041"/>
    <lineage>
        <taxon>Bacteria</taxon>
        <taxon>Pseudomonadati</taxon>
        <taxon>Bacteroidota</taxon>
        <taxon>Cytophagia</taxon>
        <taxon>Cytophagales</taxon>
        <taxon>Spirosomataceae</taxon>
        <taxon>Ravibacter</taxon>
    </lineage>
</organism>
<name>A0ABP8M064_9BACT</name>
<protein>
    <submittedName>
        <fullName evidence="2">Class I SAM-dependent methyltransferase</fullName>
    </submittedName>
</protein>
<evidence type="ECO:0000259" key="1">
    <source>
        <dbReference type="Pfam" id="PF13649"/>
    </source>
</evidence>
<dbReference type="Gene3D" id="3.40.50.150">
    <property type="entry name" value="Vaccinia Virus protein VP39"/>
    <property type="match status" value="1"/>
</dbReference>
<evidence type="ECO:0000313" key="2">
    <source>
        <dbReference type="EMBL" id="GAA4438811.1"/>
    </source>
</evidence>
<keyword evidence="3" id="KW-1185">Reference proteome</keyword>
<evidence type="ECO:0000313" key="3">
    <source>
        <dbReference type="Proteomes" id="UP001501508"/>
    </source>
</evidence>
<dbReference type="Proteomes" id="UP001501508">
    <property type="component" value="Unassembled WGS sequence"/>
</dbReference>
<keyword evidence="2" id="KW-0808">Transferase</keyword>
<dbReference type="RefSeq" id="WP_345028469.1">
    <property type="nucleotide sequence ID" value="NZ_BAABEY010000020.1"/>
</dbReference>
<dbReference type="GO" id="GO:0008168">
    <property type="term" value="F:methyltransferase activity"/>
    <property type="evidence" value="ECO:0007669"/>
    <property type="project" value="UniProtKB-KW"/>
</dbReference>
<accession>A0ABP8M064</accession>
<dbReference type="InterPro" id="IPR041698">
    <property type="entry name" value="Methyltransf_25"/>
</dbReference>
<dbReference type="SUPFAM" id="SSF53335">
    <property type="entry name" value="S-adenosyl-L-methionine-dependent methyltransferases"/>
    <property type="match status" value="1"/>
</dbReference>
<comment type="caution">
    <text evidence="2">The sequence shown here is derived from an EMBL/GenBank/DDBJ whole genome shotgun (WGS) entry which is preliminary data.</text>
</comment>
<reference evidence="3" key="1">
    <citation type="journal article" date="2019" name="Int. J. Syst. Evol. Microbiol.">
        <title>The Global Catalogue of Microorganisms (GCM) 10K type strain sequencing project: providing services to taxonomists for standard genome sequencing and annotation.</title>
        <authorList>
            <consortium name="The Broad Institute Genomics Platform"/>
            <consortium name="The Broad Institute Genome Sequencing Center for Infectious Disease"/>
            <person name="Wu L."/>
            <person name="Ma J."/>
        </authorList>
    </citation>
    <scope>NUCLEOTIDE SEQUENCE [LARGE SCALE GENOMIC DNA]</scope>
    <source>
        <strain evidence="3">JCM 31920</strain>
    </source>
</reference>
<dbReference type="InterPro" id="IPR029063">
    <property type="entry name" value="SAM-dependent_MTases_sf"/>
</dbReference>
<dbReference type="CDD" id="cd02440">
    <property type="entry name" value="AdoMet_MTases"/>
    <property type="match status" value="1"/>
</dbReference>
<dbReference type="EMBL" id="BAABEY010000020">
    <property type="protein sequence ID" value="GAA4438811.1"/>
    <property type="molecule type" value="Genomic_DNA"/>
</dbReference>
<keyword evidence="2" id="KW-0489">Methyltransferase</keyword>
<gene>
    <name evidence="2" type="ORF">GCM10023091_19940</name>
</gene>
<sequence>MAWYHTFFEGVPQRAWKLGQSEEQTEFEAEFLWDVLELETGNAVLDVFSGYGRHAIQLAGKGAELWCVDISREYCEELTVTSREENLGIQVLCADFLEAVLPPKKMDAAYCMGNSLSFFDRENMKVFFTRIADSLSAGGRLVLHTSMLAESILPAFQDNAWMEVGDGEERIYYLVQNEYDVLEGVIHARITYVEKGETSVYPIEQHLYTLSELRKIALGAGFTVQEVFSAIDGEPYRLGDEEAFILLKKD</sequence>